<comment type="caution">
    <text evidence="3">The sequence shown here is derived from an EMBL/GenBank/DDBJ whole genome shotgun (WGS) entry which is preliminary data.</text>
</comment>
<protein>
    <submittedName>
        <fullName evidence="3">DUF1559 domain-containing protein</fullName>
    </submittedName>
</protein>
<name>A0A7V9ADG7_9BACT</name>
<dbReference type="Proteomes" id="UP000542342">
    <property type="component" value="Unassembled WGS sequence"/>
</dbReference>
<dbReference type="AlphaFoldDB" id="A0A7V9ADG7"/>
<evidence type="ECO:0000313" key="4">
    <source>
        <dbReference type="Proteomes" id="UP000542342"/>
    </source>
</evidence>
<reference evidence="3 4" key="1">
    <citation type="submission" date="2020-07" db="EMBL/GenBank/DDBJ databases">
        <title>Thermogemmata thermophila gen. nov., sp. nov., a novel moderate thermophilic planctomycete from a Kamchatka hot spring.</title>
        <authorList>
            <person name="Elcheninov A.G."/>
            <person name="Podosokorskaya O.A."/>
            <person name="Kovaleva O.L."/>
            <person name="Novikov A."/>
            <person name="Bonch-Osmolovskaya E.A."/>
            <person name="Toshchakov S.V."/>
            <person name="Kublanov I.V."/>
        </authorList>
    </citation>
    <scope>NUCLEOTIDE SEQUENCE [LARGE SCALE GENOMIC DNA]</scope>
    <source>
        <strain evidence="3 4">2918</strain>
    </source>
</reference>
<keyword evidence="1" id="KW-1133">Transmembrane helix</keyword>
<dbReference type="Pfam" id="PF07596">
    <property type="entry name" value="SBP_bac_10"/>
    <property type="match status" value="1"/>
</dbReference>
<dbReference type="EMBL" id="JACEFB010000019">
    <property type="protein sequence ID" value="MBA2227812.1"/>
    <property type="molecule type" value="Genomic_DNA"/>
</dbReference>
<sequence length="234" mass="26930">MKRWRFIIGCCIILMVILILGMSVFVRVKMQEHIIGMKAAICSASMRRIGRAMECYHDKYGHLPPAYVVGPDGKPAHSWRVLLLEFLEPELYHEYRFDEPWDGPNNRRLADKMPFYYACPADSKAKRKRQTNYFVVVGPGTVFPGAQTVKLSDIQRPHEETILIVEAVGLGVHWMEPRDLDWETLSVEVNDPTRPSISSKHNRYGPFVCTIGRGSFRINELSPERVREMLLIAK</sequence>
<feature type="domain" description="DUF1559" evidence="2">
    <location>
        <begin position="41"/>
        <end position="131"/>
    </location>
</feature>
<dbReference type="InterPro" id="IPR011453">
    <property type="entry name" value="DUF1559"/>
</dbReference>
<evidence type="ECO:0000259" key="2">
    <source>
        <dbReference type="Pfam" id="PF07596"/>
    </source>
</evidence>
<dbReference type="RefSeq" id="WP_194539673.1">
    <property type="nucleotide sequence ID" value="NZ_JACEFB010000019.1"/>
</dbReference>
<dbReference type="PANTHER" id="PTHR30093">
    <property type="entry name" value="GENERAL SECRETION PATHWAY PROTEIN G"/>
    <property type="match status" value="1"/>
</dbReference>
<organism evidence="3 4">
    <name type="scientific">Thermogemmata fonticola</name>
    <dbReference type="NCBI Taxonomy" id="2755323"/>
    <lineage>
        <taxon>Bacteria</taxon>
        <taxon>Pseudomonadati</taxon>
        <taxon>Planctomycetota</taxon>
        <taxon>Planctomycetia</taxon>
        <taxon>Gemmatales</taxon>
        <taxon>Gemmataceae</taxon>
        <taxon>Thermogemmata</taxon>
    </lineage>
</organism>
<dbReference type="PANTHER" id="PTHR30093:SF2">
    <property type="entry name" value="TYPE II SECRETION SYSTEM PROTEIN H"/>
    <property type="match status" value="1"/>
</dbReference>
<keyword evidence="1" id="KW-0812">Transmembrane</keyword>
<gene>
    <name evidence="3" type="ORF">H0921_16755</name>
</gene>
<feature type="transmembrane region" description="Helical" evidence="1">
    <location>
        <begin position="6"/>
        <end position="28"/>
    </location>
</feature>
<keyword evidence="4" id="KW-1185">Reference proteome</keyword>
<proteinExistence type="predicted"/>
<accession>A0A7V9ADG7</accession>
<evidence type="ECO:0000256" key="1">
    <source>
        <dbReference type="SAM" id="Phobius"/>
    </source>
</evidence>
<keyword evidence="1" id="KW-0472">Membrane</keyword>
<evidence type="ECO:0000313" key="3">
    <source>
        <dbReference type="EMBL" id="MBA2227812.1"/>
    </source>
</evidence>